<sequence length="947" mass="102752">MAAADMIQPHWIWSTTGDWTINGSFLESSGVPQSAIGGQLLAYIPENAVPKRHAFFDQDQVESNMELNLTVQVLQIYRSNISLIEPLPATQGEPLSLNVSEPHRFLLFLQNPGNGEDTFVLTASIESPNHASTPEVDVTFYDPQKTLGALSTGIGSVDVELSEEIPALLPFTIRFTWTSLGGDTVAQSTSAYIQAAPSHEWDVALLNQSSIEAAPGSSVQFDFNLTNMGNAPDHLTIVPLLHVVGFGNDSVLWTADEVNTSVIPINGSTSLSFTIEVPLGTWAGTITEVTLQHVASTYVIGQTSVNVTVAEIYGWKLNLTGTDLEIDPAGQNLTLDLIHEGNGHEVPYFAKAGAGWNITLPDFGDVVEPYGTTQFTVMVQPPEDAIAGEVGVMRIRITGDDLNGKIVEEIPLRVGVAPQLDIDHRGTWSVNNLGGYPTAWIVNEGNDVALITLDVDGLPEGWTTQQGGQMVLAPGEVKGMPLSLTPSADWNQQRFLLTINVNHPILGTLPHNVEVEYSELSFASTPVIDSYIGTQHTFNVHDDSGENLALSATLELQRDNDQVAFTQPVDSGEVRISYVGPSATGNLSLYIVARTYPDASVSCEFIGNAFTELGRASLSGSIGQCELVASHDEDLRAVLTLITSEGERILIDDDAWTVSAGENATVNITVSDWTPIPGEFILMATMYDQFGRELDQITQAVVSRASDWNIGINSLTSNGDITVGIQRTGYSVLAQAVCELEVSAEGGWSSTYYVDVAYSDFAPVILIENPGEIEKDEKITAVLSCSVPFDLDDDPEDDTASTFYKPESLLSVSSSDVEWIIGSAIIVMAIAWLAGLIRPRQKTIASESPLRREELEPPQKEVSVEEIDDIQFDVGEEEAAVEFSERELTPIDDVTSTIEIIEHDDIPEESNPSASGRLASMRDELDENDVEEREGSIEDRMNQFFGR</sequence>
<name>D6PBS1_9ARCH</name>
<protein>
    <recommendedName>
        <fullName evidence="4">Alpha-galactosidase NEW3 domain-containing protein</fullName>
    </recommendedName>
</protein>
<proteinExistence type="predicted"/>
<reference evidence="3" key="1">
    <citation type="journal article" date="2010" name="ISME J.">
        <title>Metagenome of the Mediterranean deep chlorophyll maximum studied by direct and fosmid library 454 pyrosequencing.</title>
        <authorList>
            <person name="Ghai R."/>
            <person name="Martin-Cuadrado A.B."/>
            <person name="Molto A.G."/>
            <person name="Heredia I.G."/>
            <person name="Cabrera R."/>
            <person name="Martin J."/>
            <person name="Verdu M."/>
            <person name="Deschamps P."/>
            <person name="Moreira D."/>
            <person name="Lopez-Garcia P."/>
            <person name="Mira A."/>
            <person name="Rodriguez-Valera F."/>
        </authorList>
    </citation>
    <scope>NUCLEOTIDE SEQUENCE</scope>
</reference>
<feature type="region of interest" description="Disordered" evidence="1">
    <location>
        <begin position="896"/>
        <end position="947"/>
    </location>
</feature>
<keyword evidence="2" id="KW-0472">Membrane</keyword>
<dbReference type="PANTHER" id="PTHR39198:SF1">
    <property type="entry name" value="ALPHA-GALACTOSIDASE NEW3 DOMAIN-CONTAINING PROTEIN"/>
    <property type="match status" value="1"/>
</dbReference>
<accession>D6PBS1</accession>
<dbReference type="AlphaFoldDB" id="D6PBS1"/>
<dbReference type="EMBL" id="GU942968">
    <property type="protein sequence ID" value="ADD93172.1"/>
    <property type="molecule type" value="Genomic_DNA"/>
</dbReference>
<dbReference type="PANTHER" id="PTHR39198">
    <property type="entry name" value="HYPOTHETICAL MEMBRANE PROTEIN, CONSERVED"/>
    <property type="match status" value="1"/>
</dbReference>
<feature type="transmembrane region" description="Helical" evidence="2">
    <location>
        <begin position="819"/>
        <end position="837"/>
    </location>
</feature>
<evidence type="ECO:0000256" key="1">
    <source>
        <dbReference type="SAM" id="MobiDB-lite"/>
    </source>
</evidence>
<evidence type="ECO:0000256" key="2">
    <source>
        <dbReference type="SAM" id="Phobius"/>
    </source>
</evidence>
<keyword evidence="2" id="KW-0812">Transmembrane</keyword>
<organism evidence="3">
    <name type="scientific">uncultured archaeon MedDCM-OCT-S06-C18</name>
    <dbReference type="NCBI Taxonomy" id="743094"/>
    <lineage>
        <taxon>Archaea</taxon>
        <taxon>environmental samples</taxon>
    </lineage>
</organism>
<evidence type="ECO:0008006" key="4">
    <source>
        <dbReference type="Google" id="ProtNLM"/>
    </source>
</evidence>
<evidence type="ECO:0000313" key="3">
    <source>
        <dbReference type="EMBL" id="ADD93172.1"/>
    </source>
</evidence>
<keyword evidence="2" id="KW-1133">Transmembrane helix</keyword>